<feature type="region of interest" description="Disordered" evidence="1">
    <location>
        <begin position="669"/>
        <end position="700"/>
    </location>
</feature>
<gene>
    <name evidence="2" type="ORF">PHY01_16320</name>
</gene>
<dbReference type="PANTHER" id="PTHR35399">
    <property type="entry name" value="SLR8030 PROTEIN"/>
    <property type="match status" value="1"/>
</dbReference>
<dbReference type="Pfam" id="PF05787">
    <property type="entry name" value="PhoX"/>
    <property type="match status" value="1"/>
</dbReference>
<accession>A0A4Y3WNB1</accession>
<dbReference type="InterPro" id="IPR008557">
    <property type="entry name" value="PhoX"/>
</dbReference>
<evidence type="ECO:0000313" key="3">
    <source>
        <dbReference type="Proteomes" id="UP000320338"/>
    </source>
</evidence>
<comment type="caution">
    <text evidence="2">The sequence shown here is derived from an EMBL/GenBank/DDBJ whole genome shotgun (WGS) entry which is preliminary data.</text>
</comment>
<dbReference type="EMBL" id="BJNG01000014">
    <property type="protein sequence ID" value="GEC19349.1"/>
    <property type="molecule type" value="Genomic_DNA"/>
</dbReference>
<dbReference type="Proteomes" id="UP000320338">
    <property type="component" value="Unassembled WGS sequence"/>
</dbReference>
<proteinExistence type="predicted"/>
<feature type="region of interest" description="Disordered" evidence="1">
    <location>
        <begin position="524"/>
        <end position="543"/>
    </location>
</feature>
<protein>
    <submittedName>
        <fullName evidence="2">Phosphatase</fullName>
    </submittedName>
</protein>
<dbReference type="SUPFAM" id="SSF101898">
    <property type="entry name" value="NHL repeat"/>
    <property type="match status" value="1"/>
</dbReference>
<dbReference type="PANTHER" id="PTHR35399:SF2">
    <property type="entry name" value="DUF839 DOMAIN-CONTAINING PROTEIN"/>
    <property type="match status" value="1"/>
</dbReference>
<name>A0A4Y3WNB1_9PSEU</name>
<evidence type="ECO:0000313" key="2">
    <source>
        <dbReference type="EMBL" id="GEC19349.1"/>
    </source>
</evidence>
<reference evidence="2 3" key="1">
    <citation type="submission" date="2019-06" db="EMBL/GenBank/DDBJ databases">
        <title>Whole genome shotgun sequence of Pseudonocardia hydrocarbonoxydans NBRC 14498.</title>
        <authorList>
            <person name="Hosoyama A."/>
            <person name="Uohara A."/>
            <person name="Ohji S."/>
            <person name="Ichikawa N."/>
        </authorList>
    </citation>
    <scope>NUCLEOTIDE SEQUENCE [LARGE SCALE GENOMIC DNA]</scope>
    <source>
        <strain evidence="2 3">NBRC 14498</strain>
    </source>
</reference>
<keyword evidence="3" id="KW-1185">Reference proteome</keyword>
<evidence type="ECO:0000256" key="1">
    <source>
        <dbReference type="SAM" id="MobiDB-lite"/>
    </source>
</evidence>
<dbReference type="InterPro" id="IPR006311">
    <property type="entry name" value="TAT_signal"/>
</dbReference>
<dbReference type="PROSITE" id="PS51318">
    <property type="entry name" value="TAT"/>
    <property type="match status" value="1"/>
</dbReference>
<sequence length="717" mass="75805">MAQPCPDAEPTARPGVVALPLLTDRPHPDGHRADRHRPGRLYTCRYRCGDACAAPVPNRSDNEYFGAVLQRAISRRGALRAGAVLTLAVGASGALAACSPAAPAGSTGPAGSGLPAGLDYETVPVGNADAVTLPPGYRSNVVIRWGDPVVAGAPEFDFANQTPEAQAQQFGYNTDFCGVLPLDGDRLVMFNNHEYTIEPLMFAGYDEENPTETQVRIGMAAHGLSVHVVRRDPATGEMTAEADPLNRRYTATSEFLLTGPAAGSALLRTSADPTGTRVLGTLNNCAGGVTPWGTFLSGEENFNQYFANAAAVTDPAALARAERYGLTEEASERKWERVDPRFDVVTEPNESHRFGWIVEVDPLDPAATPVKRTALGRFKHEGATIHLAADGRAVAYMGDDERFDYVYKFVSDAAIQEGNTRAAREANARLLDEGTLYVARFTGNSPAAEITGDGTLPADGAFDGAGEWIRLAAGTESFVPGMSAEEVYVFTRQAADLVGATKMDRPEDVEANPVSGRVYIALTNNTDRGTAGEDGPDEANPRAENAHGHVIELEEDGGDAAAEGFAWRILLVCGDPADPGTYFAGFDKAQVSPITSPDNLAFDGHGNLWISTDSGRALELPGTPAGINDGLYGVSLEGETRGRTALFASMPNGAEACGPVVTDEFVLISPQHPGDLDGASTENPQSTWPDGPGSQPRPSVVNIWRVGEGGRPGRIGM</sequence>
<organism evidence="2 3">
    <name type="scientific">Pseudonocardia hydrocarbonoxydans</name>
    <dbReference type="NCBI Taxonomy" id="76726"/>
    <lineage>
        <taxon>Bacteria</taxon>
        <taxon>Bacillati</taxon>
        <taxon>Actinomycetota</taxon>
        <taxon>Actinomycetes</taxon>
        <taxon>Pseudonocardiales</taxon>
        <taxon>Pseudonocardiaceae</taxon>
        <taxon>Pseudonocardia</taxon>
    </lineage>
</organism>
<dbReference type="AlphaFoldDB" id="A0A4Y3WNB1"/>